<evidence type="ECO:0000313" key="2">
    <source>
        <dbReference type="EMBL" id="CAK9079228.1"/>
    </source>
</evidence>
<gene>
    <name evidence="2" type="ORF">CCMP2556_LOCUS39025</name>
</gene>
<evidence type="ECO:0000256" key="1">
    <source>
        <dbReference type="SAM" id="MobiDB-lite"/>
    </source>
</evidence>
<dbReference type="EMBL" id="CAXAMN010023629">
    <property type="protein sequence ID" value="CAK9079228.1"/>
    <property type="molecule type" value="Genomic_DNA"/>
</dbReference>
<feature type="region of interest" description="Disordered" evidence="1">
    <location>
        <begin position="44"/>
        <end position="150"/>
    </location>
</feature>
<sequence length="241" mass="25339">MALNSGQPVVRYNVNGCEFEVDVANMVQTNLETGERWMIAVEETQTEQKGATDQASTAAPDKTETAATEATEVPPEETAFAAGASEPRQVPTATGRPKAFIYKAIPDPSRPPPKQKKWSLAPGGQGSAAAPSRPARRTRPSASLSAQGCKGISEAQVWAKREHRRGALLTQERGMAQGRQSTPGGRDRLQGHAEVKREAAGASPASLYGCLPQLASGQELEAPGGGDASVPVPSSCERLVL</sequence>
<keyword evidence="3" id="KW-1185">Reference proteome</keyword>
<feature type="compositionally biased region" description="Basic and acidic residues" evidence="1">
    <location>
        <begin position="185"/>
        <end position="199"/>
    </location>
</feature>
<feature type="compositionally biased region" description="Low complexity" evidence="1">
    <location>
        <begin position="119"/>
        <end position="133"/>
    </location>
</feature>
<feature type="region of interest" description="Disordered" evidence="1">
    <location>
        <begin position="217"/>
        <end position="241"/>
    </location>
</feature>
<name>A0ABP0PT65_9DINO</name>
<dbReference type="Proteomes" id="UP001642484">
    <property type="component" value="Unassembled WGS sequence"/>
</dbReference>
<accession>A0ABP0PT65</accession>
<evidence type="ECO:0000313" key="3">
    <source>
        <dbReference type="Proteomes" id="UP001642484"/>
    </source>
</evidence>
<organism evidence="2 3">
    <name type="scientific">Durusdinium trenchii</name>
    <dbReference type="NCBI Taxonomy" id="1381693"/>
    <lineage>
        <taxon>Eukaryota</taxon>
        <taxon>Sar</taxon>
        <taxon>Alveolata</taxon>
        <taxon>Dinophyceae</taxon>
        <taxon>Suessiales</taxon>
        <taxon>Symbiodiniaceae</taxon>
        <taxon>Durusdinium</taxon>
    </lineage>
</organism>
<feature type="compositionally biased region" description="Low complexity" evidence="1">
    <location>
        <begin position="57"/>
        <end position="82"/>
    </location>
</feature>
<proteinExistence type="predicted"/>
<comment type="caution">
    <text evidence="2">The sequence shown here is derived from an EMBL/GenBank/DDBJ whole genome shotgun (WGS) entry which is preliminary data.</text>
</comment>
<reference evidence="2 3" key="1">
    <citation type="submission" date="2024-02" db="EMBL/GenBank/DDBJ databases">
        <authorList>
            <person name="Chen Y."/>
            <person name="Shah S."/>
            <person name="Dougan E. K."/>
            <person name="Thang M."/>
            <person name="Chan C."/>
        </authorList>
    </citation>
    <scope>NUCLEOTIDE SEQUENCE [LARGE SCALE GENOMIC DNA]</scope>
</reference>
<feature type="compositionally biased region" description="Polar residues" evidence="1">
    <location>
        <begin position="47"/>
        <end position="56"/>
    </location>
</feature>
<feature type="region of interest" description="Disordered" evidence="1">
    <location>
        <begin position="164"/>
        <end position="203"/>
    </location>
</feature>
<protein>
    <submittedName>
        <fullName evidence="2">Uncharacterized protein</fullName>
    </submittedName>
</protein>